<dbReference type="PANTHER" id="PTHR33490:SF7">
    <property type="entry name" value="BLR2979 PROTEIN"/>
    <property type="match status" value="1"/>
</dbReference>
<dbReference type="InterPro" id="IPR002931">
    <property type="entry name" value="Transglutaminase-like"/>
</dbReference>
<name>A0A5Q2QF66_9GAMM</name>
<dbReference type="RefSeq" id="WP_153713159.1">
    <property type="nucleotide sequence ID" value="NZ_CP045871.1"/>
</dbReference>
<reference evidence="2 3" key="1">
    <citation type="submission" date="2019-11" db="EMBL/GenBank/DDBJ databases">
        <authorList>
            <person name="Khan S.A."/>
            <person name="Jeon C.O."/>
            <person name="Chun B.H."/>
        </authorList>
    </citation>
    <scope>NUCLEOTIDE SEQUENCE [LARGE SCALE GENOMIC DNA]</scope>
    <source>
        <strain evidence="2 3">IMCC 1097</strain>
    </source>
</reference>
<evidence type="ECO:0000313" key="2">
    <source>
        <dbReference type="EMBL" id="QGG79655.1"/>
    </source>
</evidence>
<proteinExistence type="predicted"/>
<dbReference type="OrthoDB" id="5438043at2"/>
<dbReference type="KEGG" id="llp:GH975_03360"/>
<dbReference type="PANTHER" id="PTHR33490">
    <property type="entry name" value="BLR5614 PROTEIN-RELATED"/>
    <property type="match status" value="1"/>
</dbReference>
<organism evidence="2 3">
    <name type="scientific">Litorivicinus lipolyticus</name>
    <dbReference type="NCBI Taxonomy" id="418701"/>
    <lineage>
        <taxon>Bacteria</taxon>
        <taxon>Pseudomonadati</taxon>
        <taxon>Pseudomonadota</taxon>
        <taxon>Gammaproteobacteria</taxon>
        <taxon>Oceanospirillales</taxon>
        <taxon>Litorivicinaceae</taxon>
        <taxon>Litorivicinus</taxon>
    </lineage>
</organism>
<dbReference type="InterPro" id="IPR013589">
    <property type="entry name" value="Bac_transglu_N"/>
</dbReference>
<evidence type="ECO:0000313" key="3">
    <source>
        <dbReference type="Proteomes" id="UP000388235"/>
    </source>
</evidence>
<gene>
    <name evidence="2" type="ORF">GH975_03360</name>
</gene>
<dbReference type="EMBL" id="CP045871">
    <property type="protein sequence ID" value="QGG79655.1"/>
    <property type="molecule type" value="Genomic_DNA"/>
</dbReference>
<dbReference type="Pfam" id="PF08379">
    <property type="entry name" value="Bact_transglu_N"/>
    <property type="match status" value="1"/>
</dbReference>
<dbReference type="SUPFAM" id="SSF54001">
    <property type="entry name" value="Cysteine proteinases"/>
    <property type="match status" value="1"/>
</dbReference>
<dbReference type="AlphaFoldDB" id="A0A5Q2QF66"/>
<dbReference type="InterPro" id="IPR038765">
    <property type="entry name" value="Papain-like_cys_pep_sf"/>
</dbReference>
<protein>
    <submittedName>
        <fullName evidence="2">Transglutaminase family protein</fullName>
    </submittedName>
</protein>
<dbReference type="Pfam" id="PF01841">
    <property type="entry name" value="Transglut_core"/>
    <property type="match status" value="1"/>
</dbReference>
<dbReference type="SMART" id="SM00460">
    <property type="entry name" value="TGc"/>
    <property type="match status" value="1"/>
</dbReference>
<dbReference type="Proteomes" id="UP000388235">
    <property type="component" value="Chromosome"/>
</dbReference>
<sequence length="295" mass="33006">MKFKVRHLTRYSYDAAVSDCQNTAVLLPRASRWQQVQRAALSVSPEPNWLQERTDWFGNRVVDFSVETLHDALEVIADSAVELIVPSLPLWDETPPWESVAVYVDAHEQLDIYRLPSALAPVAVGDMREYAARSFARERSIISAVMDLTSRLFHDFSYVPGSTEVSTPVHQVFASRMGVCQDFAHLALSMLRGMGLPVRYVSGYLETQPPQGQPRLIGADASHAWFSVFVQGLGWVDFDPTNNQMPSDRHITVAWGRDYADVVPVKGFTAGGGNQRLHVAVDVVAHDDNPQHSWF</sequence>
<keyword evidence="3" id="KW-1185">Reference proteome</keyword>
<feature type="domain" description="Transglutaminase-like" evidence="1">
    <location>
        <begin position="172"/>
        <end position="242"/>
    </location>
</feature>
<accession>A0A5Q2QF66</accession>
<dbReference type="Gene3D" id="3.10.620.30">
    <property type="match status" value="1"/>
</dbReference>
<evidence type="ECO:0000259" key="1">
    <source>
        <dbReference type="SMART" id="SM00460"/>
    </source>
</evidence>